<sequence length="450" mass="48287">MVFHDRRDAGRRLAERLVHLRDEDPVVVGLPRGGVPVACEVARVLDAPLDVIVVRKLGVPYQPELAFGAIGEDDVRLINDGVVAYGQLTGADMAAVERREREELARRTERLRRIHPRISLSGRTAVIVDDGIATGATARAACQVARAHGAARVVLAVPVAPRDTLAMLKDEADEVVCLELPTWFDAVGSWYRRFGQTSDAEVTELLRRAAEVAREADTGDDPPLRDEDVLVRAGEAELAGHLTIPENPKGMVVFAHGSGSSRHSPRNRHVAEVLNRAGLATLLFDLLTPDEEIHRARVFDIELLSRRLVDVTGWLAPQDDVTGLRIGYFGASTGAAAALRAAADPGVEIAAVVSRGGRPDLTGPALAAVRAPTLLIVGGDDFAVLELNRLAAEAMSCETVLTVVPGATHLFAEPGALEKVAELARDWLVNQLAPAPADDFRTNSANETRS</sequence>
<keyword evidence="2" id="KW-0378">Hydrolase</keyword>
<reference evidence="4 5" key="1">
    <citation type="submission" date="2024-10" db="EMBL/GenBank/DDBJ databases">
        <title>The Natural Products Discovery Center: Release of the First 8490 Sequenced Strains for Exploring Actinobacteria Biosynthetic Diversity.</title>
        <authorList>
            <person name="Kalkreuter E."/>
            <person name="Kautsar S.A."/>
            <person name="Yang D."/>
            <person name="Bader C.D."/>
            <person name="Teijaro C.N."/>
            <person name="Fluegel L."/>
            <person name="Davis C.M."/>
            <person name="Simpson J.R."/>
            <person name="Lauterbach L."/>
            <person name="Steele A.D."/>
            <person name="Gui C."/>
            <person name="Meng S."/>
            <person name="Li G."/>
            <person name="Viehrig K."/>
            <person name="Ye F."/>
            <person name="Su P."/>
            <person name="Kiefer A.F."/>
            <person name="Nichols A."/>
            <person name="Cepeda A.J."/>
            <person name="Yan W."/>
            <person name="Fan B."/>
            <person name="Jiang Y."/>
            <person name="Adhikari A."/>
            <person name="Zheng C.-J."/>
            <person name="Schuster L."/>
            <person name="Cowan T.M."/>
            <person name="Smanski M.J."/>
            <person name="Chevrette M.G."/>
            <person name="De Carvalho L.P.S."/>
            <person name="Shen B."/>
        </authorList>
    </citation>
    <scope>NUCLEOTIDE SEQUENCE [LARGE SCALE GENOMIC DNA]</scope>
    <source>
        <strain evidence="4 5">NPDC019275</strain>
    </source>
</reference>
<dbReference type="SUPFAM" id="SSF53474">
    <property type="entry name" value="alpha/beta-Hydrolases"/>
    <property type="match status" value="1"/>
</dbReference>
<evidence type="ECO:0000313" key="5">
    <source>
        <dbReference type="Proteomes" id="UP001611415"/>
    </source>
</evidence>
<comment type="similarity">
    <text evidence="1">Belongs to the AB hydrolase superfamily.</text>
</comment>
<dbReference type="CDD" id="cd06223">
    <property type="entry name" value="PRTases_typeI"/>
    <property type="match status" value="1"/>
</dbReference>
<dbReference type="InterPro" id="IPR029057">
    <property type="entry name" value="PRTase-like"/>
</dbReference>
<dbReference type="InterPro" id="IPR029058">
    <property type="entry name" value="AB_hydrolase_fold"/>
</dbReference>
<evidence type="ECO:0000256" key="1">
    <source>
        <dbReference type="ARBA" id="ARBA00008645"/>
    </source>
</evidence>
<dbReference type="Gene3D" id="3.40.50.2020">
    <property type="match status" value="1"/>
</dbReference>
<dbReference type="InterPro" id="IPR000836">
    <property type="entry name" value="PRTase_dom"/>
</dbReference>
<comment type="caution">
    <text evidence="4">The sequence shown here is derived from an EMBL/GenBank/DDBJ whole genome shotgun (WGS) entry which is preliminary data.</text>
</comment>
<feature type="domain" description="Phosphoribosyltransferase" evidence="3">
    <location>
        <begin position="8"/>
        <end position="185"/>
    </location>
</feature>
<evidence type="ECO:0000259" key="3">
    <source>
        <dbReference type="Pfam" id="PF00156"/>
    </source>
</evidence>
<keyword evidence="4" id="KW-0808">Transferase</keyword>
<dbReference type="PANTHER" id="PTHR22946:SF9">
    <property type="entry name" value="POLYKETIDE TRANSFERASE AF380"/>
    <property type="match status" value="1"/>
</dbReference>
<dbReference type="EMBL" id="JBIRYO010000003">
    <property type="protein sequence ID" value="MFI2472862.1"/>
    <property type="molecule type" value="Genomic_DNA"/>
</dbReference>
<dbReference type="RefSeq" id="WP_397091359.1">
    <property type="nucleotide sequence ID" value="NZ_JBIRYO010000003.1"/>
</dbReference>
<dbReference type="InterPro" id="IPR050261">
    <property type="entry name" value="FrsA_esterase"/>
</dbReference>
<dbReference type="Gene3D" id="3.30.1310.20">
    <property type="entry name" value="PRTase-like"/>
    <property type="match status" value="1"/>
</dbReference>
<proteinExistence type="inferred from homology"/>
<organism evidence="4 5">
    <name type="scientific">Nocardia xishanensis</name>
    <dbReference type="NCBI Taxonomy" id="238964"/>
    <lineage>
        <taxon>Bacteria</taxon>
        <taxon>Bacillati</taxon>
        <taxon>Actinomycetota</taxon>
        <taxon>Actinomycetes</taxon>
        <taxon>Mycobacteriales</taxon>
        <taxon>Nocardiaceae</taxon>
        <taxon>Nocardia</taxon>
    </lineage>
</organism>
<protein>
    <submittedName>
        <fullName evidence="4">Phosphoribosyltransferase family protein</fullName>
    </submittedName>
</protein>
<keyword evidence="4" id="KW-0328">Glycosyltransferase</keyword>
<name>A0ABW7WVI5_9NOCA</name>
<dbReference type="Pfam" id="PF00156">
    <property type="entry name" value="Pribosyltran"/>
    <property type="match status" value="1"/>
</dbReference>
<evidence type="ECO:0000313" key="4">
    <source>
        <dbReference type="EMBL" id="MFI2472862.1"/>
    </source>
</evidence>
<dbReference type="SUPFAM" id="SSF53271">
    <property type="entry name" value="PRTase-like"/>
    <property type="match status" value="1"/>
</dbReference>
<keyword evidence="5" id="KW-1185">Reference proteome</keyword>
<dbReference type="PANTHER" id="PTHR22946">
    <property type="entry name" value="DIENELACTONE HYDROLASE DOMAIN-CONTAINING PROTEIN-RELATED"/>
    <property type="match status" value="1"/>
</dbReference>
<dbReference type="Proteomes" id="UP001611415">
    <property type="component" value="Unassembled WGS sequence"/>
</dbReference>
<dbReference type="Gene3D" id="3.40.50.1820">
    <property type="entry name" value="alpha/beta hydrolase"/>
    <property type="match status" value="1"/>
</dbReference>
<accession>A0ABW7WVI5</accession>
<gene>
    <name evidence="4" type="ORF">ACH49W_05735</name>
</gene>
<evidence type="ECO:0000256" key="2">
    <source>
        <dbReference type="ARBA" id="ARBA00022801"/>
    </source>
</evidence>
<dbReference type="GO" id="GO:0016757">
    <property type="term" value="F:glycosyltransferase activity"/>
    <property type="evidence" value="ECO:0007669"/>
    <property type="project" value="UniProtKB-KW"/>
</dbReference>